<evidence type="ECO:0000313" key="1">
    <source>
        <dbReference type="EMBL" id="CAG8449483.1"/>
    </source>
</evidence>
<proteinExistence type="predicted"/>
<sequence>MTENLPQTNNNNNDDAPLTLDNIQGTSNNTNNTSIANNNIEHAQGYNSDDNSHVPFINNDMEELFDEDLQNYWIPTGIMAELTTNIYKGNSLLQHEHQTFCMSKQAHNTDKVLSKLAYKFSSSLCLLDLVIKQIYKTKLPDEDQDGIALWKYLEEALLSTRLLILDALSVFNISRRDEALKSFMPSHQLAPETDFVFGEELQEIIEKGNREVKFFNNAFNQ</sequence>
<dbReference type="EMBL" id="CAJVPM010000684">
    <property type="protein sequence ID" value="CAG8449483.1"/>
    <property type="molecule type" value="Genomic_DNA"/>
</dbReference>
<keyword evidence="2" id="KW-1185">Reference proteome</keyword>
<reference evidence="1" key="1">
    <citation type="submission" date="2021-06" db="EMBL/GenBank/DDBJ databases">
        <authorList>
            <person name="Kallberg Y."/>
            <person name="Tangrot J."/>
            <person name="Rosling A."/>
        </authorList>
    </citation>
    <scope>NUCLEOTIDE SEQUENCE</scope>
    <source>
        <strain evidence="1">AU212A</strain>
    </source>
</reference>
<accession>A0ACA9K3K3</accession>
<organism evidence="1 2">
    <name type="scientific">Scutellospora calospora</name>
    <dbReference type="NCBI Taxonomy" id="85575"/>
    <lineage>
        <taxon>Eukaryota</taxon>
        <taxon>Fungi</taxon>
        <taxon>Fungi incertae sedis</taxon>
        <taxon>Mucoromycota</taxon>
        <taxon>Glomeromycotina</taxon>
        <taxon>Glomeromycetes</taxon>
        <taxon>Diversisporales</taxon>
        <taxon>Gigasporaceae</taxon>
        <taxon>Scutellospora</taxon>
    </lineage>
</organism>
<protein>
    <submittedName>
        <fullName evidence="1">74_t:CDS:1</fullName>
    </submittedName>
</protein>
<comment type="caution">
    <text evidence="1">The sequence shown here is derived from an EMBL/GenBank/DDBJ whole genome shotgun (WGS) entry which is preliminary data.</text>
</comment>
<name>A0ACA9K3K3_9GLOM</name>
<gene>
    <name evidence="1" type="ORF">SCALOS_LOCUS1116</name>
</gene>
<evidence type="ECO:0000313" key="2">
    <source>
        <dbReference type="Proteomes" id="UP000789860"/>
    </source>
</evidence>
<dbReference type="Proteomes" id="UP000789860">
    <property type="component" value="Unassembled WGS sequence"/>
</dbReference>